<evidence type="ECO:0000313" key="2">
    <source>
        <dbReference type="EMBL" id="EUT83546.1"/>
    </source>
</evidence>
<name>W7FWH5_PLAFA</name>
<accession>W7FWH5</accession>
<proteinExistence type="predicted"/>
<organism evidence="2">
    <name type="scientific">Plasmodium falciparum Santa Lucia</name>
    <dbReference type="NCBI Taxonomy" id="478859"/>
    <lineage>
        <taxon>Eukaryota</taxon>
        <taxon>Sar</taxon>
        <taxon>Alveolata</taxon>
        <taxon>Apicomplexa</taxon>
        <taxon>Aconoidasida</taxon>
        <taxon>Haemosporida</taxon>
        <taxon>Plasmodiidae</taxon>
        <taxon>Plasmodium</taxon>
        <taxon>Plasmodium (Laverania)</taxon>
    </lineage>
</organism>
<evidence type="ECO:0000256" key="1">
    <source>
        <dbReference type="SAM" id="Phobius"/>
    </source>
</evidence>
<protein>
    <submittedName>
        <fullName evidence="2">Uncharacterized protein</fullName>
    </submittedName>
</protein>
<reference evidence="2" key="1">
    <citation type="submission" date="2013-02" db="EMBL/GenBank/DDBJ databases">
        <title>The Genome Sequence of Plasmodium falciparum Santa Lucia.</title>
        <authorList>
            <consortium name="The Broad Institute Genome Sequencing Platform"/>
            <consortium name="The Broad Institute Genome Sequencing Center for Infectious Disease"/>
            <person name="Neafsey D."/>
            <person name="Cheeseman I."/>
            <person name="Volkman S."/>
            <person name="Adams J."/>
            <person name="Walker B."/>
            <person name="Young S.K."/>
            <person name="Zeng Q."/>
            <person name="Gargeya S."/>
            <person name="Fitzgerald M."/>
            <person name="Haas B."/>
            <person name="Abouelleil A."/>
            <person name="Alvarado L."/>
            <person name="Arachchi H.M."/>
            <person name="Berlin A.M."/>
            <person name="Chapman S.B."/>
            <person name="Dewar J."/>
            <person name="Goldberg J."/>
            <person name="Griggs A."/>
            <person name="Gujja S."/>
            <person name="Hansen M."/>
            <person name="Howarth C."/>
            <person name="Imamovic A."/>
            <person name="Larimer J."/>
            <person name="McCowan C."/>
            <person name="Murphy C."/>
            <person name="Neiman D."/>
            <person name="Pearson M."/>
            <person name="Priest M."/>
            <person name="Roberts A."/>
            <person name="Saif S."/>
            <person name="Shea T."/>
            <person name="Sisk P."/>
            <person name="Sykes S."/>
            <person name="Wortman J."/>
            <person name="Nusbaum C."/>
            <person name="Birren B."/>
        </authorList>
    </citation>
    <scope>NUCLEOTIDE SEQUENCE [LARGE SCALE GENOMIC DNA]</scope>
    <source>
        <strain evidence="2">Santa Lucia</strain>
    </source>
</reference>
<feature type="transmembrane region" description="Helical" evidence="1">
    <location>
        <begin position="376"/>
        <end position="397"/>
    </location>
</feature>
<sequence>MNVMKYMNVENFRRSKSINTNNMNDTVYKNVSIIKKRNTEKIEQKKKTLAECYSGHPAFIRLHNRKLFRRYFNGMYKSELYLEKIKRKKTKKGNEMNKKRKGDLRLKKYRKIKTLRNTILKRYGYIFKNKYNLVSRYINDYVYNDKEKNKCLKEETFVDMILKRNEIHIDDCLFINYNILCNISMKNLMKKKFCNFISRSNEITSDEYIIQNDYYNKKQEYYKHDIIKWIYRYINNCNIFFKNNNNKKGQLINEYDIKNNNNISNNNISNNNISNNNISNNNISNNYISNNNNYYYFSKLHICLFKNVWKFLICHIQVNHFIKNILENDIRYNTFEKLIDIYTHKYFYYNIKNIIYIINYINSSNIVYTNNKKYSFVYVFFINYFNISVIINKLFLFNKIIYMMSQMCYPKNVEHIKKKFNIILYDISYLYYIYTKTLLNFQKEIEIKNRRISTDNIKHIVSNDDIHNLFSCINFYIIFLYILKKNINEQKEYFINPTTERIMESNDMMITWDDLKIEKNIHPQNNLYVHTNNIVTYEKMKELKNDDHNSIMDHHYIFKIMLHCINLIRYSNISNDKINNNEQKKKNIYIFTLIRFYYIFKTFYRNKKLLYNIIEQNYDDFFPLFIIKILNKKKIKQIYIPQLFSMDRCIATHNKKQFIHGLITNHFAPFFKKS</sequence>
<keyword evidence="1" id="KW-0812">Transmembrane</keyword>
<dbReference type="Proteomes" id="UP000030666">
    <property type="component" value="Unassembled WGS sequence"/>
</dbReference>
<keyword evidence="1" id="KW-1133">Transmembrane helix</keyword>
<feature type="transmembrane region" description="Helical" evidence="1">
    <location>
        <begin position="466"/>
        <end position="483"/>
    </location>
</feature>
<keyword evidence="1" id="KW-0472">Membrane</keyword>
<dbReference type="AlphaFoldDB" id="W7FWH5"/>
<dbReference type="EMBL" id="KE123502">
    <property type="protein sequence ID" value="EUT83546.1"/>
    <property type="molecule type" value="Genomic_DNA"/>
</dbReference>
<gene>
    <name evidence="2" type="ORF">PFAG_03421</name>
</gene>